<comment type="subcellular location">
    <subcellularLocation>
        <location evidence="1">Nucleus membrane</location>
        <topology evidence="1">Peripheral membrane protein</topology>
        <orientation evidence="1">Cytoplasmic side</orientation>
    </subcellularLocation>
</comment>
<gene>
    <name evidence="12" type="primary">LOC107221758</name>
</gene>
<protein>
    <recommendedName>
        <fullName evidence="7">Nucleoporin NUP42</fullName>
    </recommendedName>
    <alternativeName>
        <fullName evidence="8">Nucleoporin-like protein 2</fullName>
    </alternativeName>
</protein>
<dbReference type="OrthoDB" id="20729at2759"/>
<evidence type="ECO:0000256" key="1">
    <source>
        <dbReference type="ARBA" id="ARBA00004335"/>
    </source>
</evidence>
<evidence type="ECO:0000256" key="6">
    <source>
        <dbReference type="ARBA" id="ARBA00037262"/>
    </source>
</evidence>
<dbReference type="GeneID" id="107221758"/>
<dbReference type="InterPro" id="IPR041367">
    <property type="entry name" value="Znf-CCCH_4"/>
</dbReference>
<accession>A0A6J0BP18</accession>
<dbReference type="RefSeq" id="XP_015516364.2">
    <property type="nucleotide sequence ID" value="XM_015660878.2"/>
</dbReference>
<comment type="function">
    <text evidence="6">Required for the export of mRNAs containing poly(A) tails from the nucleus into the cytoplasm.</text>
</comment>
<evidence type="ECO:0000256" key="2">
    <source>
        <dbReference type="ARBA" id="ARBA00022723"/>
    </source>
</evidence>
<keyword evidence="2 9" id="KW-0479">Metal-binding</keyword>
<dbReference type="Pfam" id="PF18044">
    <property type="entry name" value="zf-CCCH_4"/>
    <property type="match status" value="1"/>
</dbReference>
<evidence type="ECO:0000256" key="5">
    <source>
        <dbReference type="ARBA" id="ARBA00023242"/>
    </source>
</evidence>
<evidence type="ECO:0000313" key="12">
    <source>
        <dbReference type="RefSeq" id="XP_015516364.2"/>
    </source>
</evidence>
<dbReference type="SUPFAM" id="SSF90229">
    <property type="entry name" value="CCCH zinc finger"/>
    <property type="match status" value="1"/>
</dbReference>
<evidence type="ECO:0000256" key="4">
    <source>
        <dbReference type="ARBA" id="ARBA00022833"/>
    </source>
</evidence>
<evidence type="ECO:0000256" key="9">
    <source>
        <dbReference type="PROSITE-ProRule" id="PRU00723"/>
    </source>
</evidence>
<dbReference type="InterPro" id="IPR000571">
    <property type="entry name" value="Znf_CCCH"/>
</dbReference>
<evidence type="ECO:0000256" key="8">
    <source>
        <dbReference type="ARBA" id="ARBA00042384"/>
    </source>
</evidence>
<reference evidence="12" key="1">
    <citation type="submission" date="2025-08" db="UniProtKB">
        <authorList>
            <consortium name="RefSeq"/>
        </authorList>
    </citation>
    <scope>IDENTIFICATION</scope>
    <source>
        <tissue evidence="12">Thorax and Abdomen</tissue>
    </source>
</reference>
<feature type="zinc finger region" description="C3H1-type" evidence="9">
    <location>
        <begin position="1"/>
        <end position="25"/>
    </location>
</feature>
<dbReference type="PROSITE" id="PS50103">
    <property type="entry name" value="ZF_C3H1"/>
    <property type="match status" value="1"/>
</dbReference>
<dbReference type="KEGG" id="nlo:107221758"/>
<dbReference type="InterPro" id="IPR051767">
    <property type="entry name" value="Nucleoporin_NUP42"/>
</dbReference>
<dbReference type="AlphaFoldDB" id="A0A6J0BP18"/>
<evidence type="ECO:0000256" key="3">
    <source>
        <dbReference type="ARBA" id="ARBA00022771"/>
    </source>
</evidence>
<dbReference type="Proteomes" id="UP000829291">
    <property type="component" value="Chromosome 1"/>
</dbReference>
<evidence type="ECO:0000313" key="11">
    <source>
        <dbReference type="Proteomes" id="UP000829291"/>
    </source>
</evidence>
<dbReference type="GO" id="GO:0031965">
    <property type="term" value="C:nuclear membrane"/>
    <property type="evidence" value="ECO:0007669"/>
    <property type="project" value="UniProtKB-SubCell"/>
</dbReference>
<keyword evidence="3 9" id="KW-0863">Zinc-finger</keyword>
<dbReference type="GO" id="GO:0008270">
    <property type="term" value="F:zinc ion binding"/>
    <property type="evidence" value="ECO:0007669"/>
    <property type="project" value="UniProtKB-KW"/>
</dbReference>
<name>A0A6J0BP18_NEOLC</name>
<evidence type="ECO:0000259" key="10">
    <source>
        <dbReference type="PROSITE" id="PS50103"/>
    </source>
</evidence>
<keyword evidence="5" id="KW-0539">Nucleus</keyword>
<dbReference type="InParanoid" id="A0A6J0BP18"/>
<keyword evidence="11" id="KW-1185">Reference proteome</keyword>
<organism evidence="12">
    <name type="scientific">Neodiprion lecontei</name>
    <name type="common">Redheaded pine sawfly</name>
    <dbReference type="NCBI Taxonomy" id="441921"/>
    <lineage>
        <taxon>Eukaryota</taxon>
        <taxon>Metazoa</taxon>
        <taxon>Ecdysozoa</taxon>
        <taxon>Arthropoda</taxon>
        <taxon>Hexapoda</taxon>
        <taxon>Insecta</taxon>
        <taxon>Pterygota</taxon>
        <taxon>Neoptera</taxon>
        <taxon>Endopterygota</taxon>
        <taxon>Hymenoptera</taxon>
        <taxon>Tenthredinoidea</taxon>
        <taxon>Diprionidae</taxon>
        <taxon>Diprioninae</taxon>
        <taxon>Neodiprion</taxon>
    </lineage>
</organism>
<proteinExistence type="predicted"/>
<evidence type="ECO:0000256" key="7">
    <source>
        <dbReference type="ARBA" id="ARBA00039886"/>
    </source>
</evidence>
<keyword evidence="4 9" id="KW-0862">Zinc</keyword>
<dbReference type="PANTHER" id="PTHR46527:SF1">
    <property type="entry name" value="NUCLEOPORIN NUP42"/>
    <property type="match status" value="1"/>
</dbReference>
<sequence length="655" mass="67773">MTTCKYFLQGNCRFGQYCRFAHTANTNYGDNSALANKPSYTGVKTLAFAVAEEVLFVERGGQWPLSCFGPFKERPCIPGMEDFSPDEFHWEIYQAQKNGTVEQTKLQFQQLCQDMKAKRDLLKNPTQEIAAMLEYLQKSGQDNTFNTNGSLTKHSNFSFATPQLAIPSTGTPASNLFTSKPFNAINTSNPFGGATSTFGATGPTIFAFSSPTNSSTFGAKPNFGANPVFGGTGNPVPSFGTAVNNPSSVFAGGNQNASSFGNTAAQNPPAFNAQPVFGQSSAFGTSNSENTPFGRLQSTQSNTIFGGTTTLTNSVFGGTAPTAATTSIFASTQPATTSLFGGVSQQTASSIFGGSSVTGNSSLGSAQTSLFGQPKTGTIFGGGPVFGGAPTFGAQSTPGIFGGQSTFGSVPTTSSNVFGGTTAATPTFGSIGHTAPTSFSSVVKSQTANFSNNQNLPPFGSPVSTSSASPFNSIVSTGSTPFVKSSGPFTTATVALTPFSGANRFGSVGQTIDSTVGFGTTPTQSETPFGTAHAVDISPFSQGSSFGGVPNSSPFSTTNTIVSTAASPFANQSQLTSNSPFVGSNLTSQGSVLTSSQTTLFANSPFASVQREIESIDESSYTIEGHLTDDEKAVYLAKQFTLGRIPLKPPTKELR</sequence>
<feature type="domain" description="C3H1-type" evidence="10">
    <location>
        <begin position="1"/>
        <end position="25"/>
    </location>
</feature>
<dbReference type="Gene3D" id="2.30.30.1190">
    <property type="match status" value="1"/>
</dbReference>
<dbReference type="PANTHER" id="PTHR46527">
    <property type="entry name" value="NUCLEOPORIN-LIKE PROTEIN 2"/>
    <property type="match status" value="1"/>
</dbReference>
<dbReference type="InterPro" id="IPR036855">
    <property type="entry name" value="Znf_CCCH_sf"/>
</dbReference>